<dbReference type="AlphaFoldDB" id="A0A3M7RWB1"/>
<sequence>MHTSITRTSGRDELSKQCECAKPQLGRFWELERQSRTSSTLIKITSIFTIVQNLKVYCAHLFIYFFPATD</sequence>
<proteinExistence type="predicted"/>
<name>A0A3M7RWB1_BRAPC</name>
<dbReference type="Proteomes" id="UP000276133">
    <property type="component" value="Unassembled WGS sequence"/>
</dbReference>
<evidence type="ECO:0000313" key="1">
    <source>
        <dbReference type="EMBL" id="RNA27658.1"/>
    </source>
</evidence>
<comment type="caution">
    <text evidence="1">The sequence shown here is derived from an EMBL/GenBank/DDBJ whole genome shotgun (WGS) entry which is preliminary data.</text>
</comment>
<accession>A0A3M7RWB1</accession>
<gene>
    <name evidence="1" type="ORF">BpHYR1_048978</name>
</gene>
<reference evidence="1 2" key="1">
    <citation type="journal article" date="2018" name="Sci. Rep.">
        <title>Genomic signatures of local adaptation to the degree of environmental predictability in rotifers.</title>
        <authorList>
            <person name="Franch-Gras L."/>
            <person name="Hahn C."/>
            <person name="Garcia-Roger E.M."/>
            <person name="Carmona M.J."/>
            <person name="Serra M."/>
            <person name="Gomez A."/>
        </authorList>
    </citation>
    <scope>NUCLEOTIDE SEQUENCE [LARGE SCALE GENOMIC DNA]</scope>
    <source>
        <strain evidence="1">HYR1</strain>
    </source>
</reference>
<protein>
    <submittedName>
        <fullName evidence="1">Uncharacterized protein</fullName>
    </submittedName>
</protein>
<evidence type="ECO:0000313" key="2">
    <source>
        <dbReference type="Proteomes" id="UP000276133"/>
    </source>
</evidence>
<organism evidence="1 2">
    <name type="scientific">Brachionus plicatilis</name>
    <name type="common">Marine rotifer</name>
    <name type="synonym">Brachionus muelleri</name>
    <dbReference type="NCBI Taxonomy" id="10195"/>
    <lineage>
        <taxon>Eukaryota</taxon>
        <taxon>Metazoa</taxon>
        <taxon>Spiralia</taxon>
        <taxon>Gnathifera</taxon>
        <taxon>Rotifera</taxon>
        <taxon>Eurotatoria</taxon>
        <taxon>Monogononta</taxon>
        <taxon>Pseudotrocha</taxon>
        <taxon>Ploima</taxon>
        <taxon>Brachionidae</taxon>
        <taxon>Brachionus</taxon>
    </lineage>
</organism>
<keyword evidence="2" id="KW-1185">Reference proteome</keyword>
<dbReference type="EMBL" id="REGN01002513">
    <property type="protein sequence ID" value="RNA27658.1"/>
    <property type="molecule type" value="Genomic_DNA"/>
</dbReference>